<dbReference type="Proteomes" id="UP001434883">
    <property type="component" value="Unassembled WGS sequence"/>
</dbReference>
<name>A0ABV0SEW7_9TELE</name>
<organism evidence="1 2">
    <name type="scientific">Xenoophorus captivus</name>
    <dbReference type="NCBI Taxonomy" id="1517983"/>
    <lineage>
        <taxon>Eukaryota</taxon>
        <taxon>Metazoa</taxon>
        <taxon>Chordata</taxon>
        <taxon>Craniata</taxon>
        <taxon>Vertebrata</taxon>
        <taxon>Euteleostomi</taxon>
        <taxon>Actinopterygii</taxon>
        <taxon>Neopterygii</taxon>
        <taxon>Teleostei</taxon>
        <taxon>Neoteleostei</taxon>
        <taxon>Acanthomorphata</taxon>
        <taxon>Ovalentaria</taxon>
        <taxon>Atherinomorphae</taxon>
        <taxon>Cyprinodontiformes</taxon>
        <taxon>Goodeidae</taxon>
        <taxon>Xenoophorus</taxon>
    </lineage>
</organism>
<accession>A0ABV0SEW7</accession>
<comment type="caution">
    <text evidence="1">The sequence shown here is derived from an EMBL/GenBank/DDBJ whole genome shotgun (WGS) entry which is preliminary data.</text>
</comment>
<keyword evidence="2" id="KW-1185">Reference proteome</keyword>
<evidence type="ECO:0000313" key="2">
    <source>
        <dbReference type="Proteomes" id="UP001434883"/>
    </source>
</evidence>
<protein>
    <submittedName>
        <fullName evidence="1">Uncharacterized protein</fullName>
    </submittedName>
</protein>
<sequence>MKTSSASITFKNQQQAHIEHNRNQKENMTEINPNIKKIGTLYQNKINQFHPGYVLAQKESSRCLKHLSWSLLMKPVFSFSTCDHETQILTEGSNGPNFLFYY</sequence>
<evidence type="ECO:0000313" key="1">
    <source>
        <dbReference type="EMBL" id="MEQ2218696.1"/>
    </source>
</evidence>
<proteinExistence type="predicted"/>
<dbReference type="EMBL" id="JAHRIN010077398">
    <property type="protein sequence ID" value="MEQ2218696.1"/>
    <property type="molecule type" value="Genomic_DNA"/>
</dbReference>
<gene>
    <name evidence="1" type="ORF">XENOCAPTIV_006939</name>
</gene>
<reference evidence="1 2" key="1">
    <citation type="submission" date="2021-06" db="EMBL/GenBank/DDBJ databases">
        <authorList>
            <person name="Palmer J.M."/>
        </authorList>
    </citation>
    <scope>NUCLEOTIDE SEQUENCE [LARGE SCALE GENOMIC DNA]</scope>
    <source>
        <strain evidence="1 2">XC_2019</strain>
        <tissue evidence="1">Muscle</tissue>
    </source>
</reference>